<keyword evidence="2" id="KW-0812">Transmembrane</keyword>
<feature type="region of interest" description="Disordered" evidence="1">
    <location>
        <begin position="84"/>
        <end position="110"/>
    </location>
</feature>
<protein>
    <submittedName>
        <fullName evidence="3">Uncharacterized protein</fullName>
    </submittedName>
</protein>
<keyword evidence="2" id="KW-0472">Membrane</keyword>
<evidence type="ECO:0000256" key="2">
    <source>
        <dbReference type="SAM" id="Phobius"/>
    </source>
</evidence>
<reference evidence="3" key="1">
    <citation type="journal article" date="2020" name="Nature">
        <title>Giant virus diversity and host interactions through global metagenomics.</title>
        <authorList>
            <person name="Schulz F."/>
            <person name="Roux S."/>
            <person name="Paez-Espino D."/>
            <person name="Jungbluth S."/>
            <person name="Walsh D.A."/>
            <person name="Denef V.J."/>
            <person name="McMahon K.D."/>
            <person name="Konstantinidis K.T."/>
            <person name="Eloe-Fadrosh E.A."/>
            <person name="Kyrpides N.C."/>
            <person name="Woyke T."/>
        </authorList>
    </citation>
    <scope>NUCLEOTIDE SEQUENCE</scope>
    <source>
        <strain evidence="3">GVMAG-M-3300027963-41</strain>
    </source>
</reference>
<accession>A0A6C0LQV5</accession>
<sequence>MPSLPSLHLLDYSTANSIEHFIQYYIMFSTFGLLMNLIRFFFYNFVTQDNKDTEIKHLRAEVENLHNVLDEVVRYLNRNKTRENYDEEKAEELWSDDEKAEKPAEEKKDN</sequence>
<organism evidence="3">
    <name type="scientific">viral metagenome</name>
    <dbReference type="NCBI Taxonomy" id="1070528"/>
    <lineage>
        <taxon>unclassified sequences</taxon>
        <taxon>metagenomes</taxon>
        <taxon>organismal metagenomes</taxon>
    </lineage>
</organism>
<feature type="compositionally biased region" description="Basic and acidic residues" evidence="1">
    <location>
        <begin position="96"/>
        <end position="110"/>
    </location>
</feature>
<dbReference type="AlphaFoldDB" id="A0A6C0LQV5"/>
<evidence type="ECO:0000313" key="3">
    <source>
        <dbReference type="EMBL" id="QHU31974.1"/>
    </source>
</evidence>
<evidence type="ECO:0000256" key="1">
    <source>
        <dbReference type="SAM" id="MobiDB-lite"/>
    </source>
</evidence>
<feature type="compositionally biased region" description="Acidic residues" evidence="1">
    <location>
        <begin position="85"/>
        <end position="95"/>
    </location>
</feature>
<dbReference type="EMBL" id="MN740534">
    <property type="protein sequence ID" value="QHU31974.1"/>
    <property type="molecule type" value="Genomic_DNA"/>
</dbReference>
<keyword evidence="2" id="KW-1133">Transmembrane helix</keyword>
<feature type="transmembrane region" description="Helical" evidence="2">
    <location>
        <begin position="20"/>
        <end position="42"/>
    </location>
</feature>
<proteinExistence type="predicted"/>
<name>A0A6C0LQV5_9ZZZZ</name>